<organism evidence="1 2">
    <name type="scientific">Maliponia aquimaris</name>
    <dbReference type="NCBI Taxonomy" id="1673631"/>
    <lineage>
        <taxon>Bacteria</taxon>
        <taxon>Pseudomonadati</taxon>
        <taxon>Pseudomonadota</taxon>
        <taxon>Alphaproteobacteria</taxon>
        <taxon>Rhodobacterales</taxon>
        <taxon>Paracoccaceae</taxon>
        <taxon>Maliponia</taxon>
    </lineage>
</organism>
<dbReference type="EMBL" id="FXYF01000002">
    <property type="protein sequence ID" value="SMX35577.1"/>
    <property type="molecule type" value="Genomic_DNA"/>
</dbReference>
<evidence type="ECO:0000313" key="1">
    <source>
        <dbReference type="EMBL" id="SMX35577.1"/>
    </source>
</evidence>
<sequence length="136" mass="15704">MTRVKSLAERLATMPGEKRWEIGRRATQWVEDGGPDAERGAEALEDIACFERELYAQRRITIGALSWEPHEGQWLMRGFDGDHQVAGIEYTATHTASRKKVFRLTVLGQRHAEMFHHVDEARAHADELYRERTTSR</sequence>
<dbReference type="Proteomes" id="UP000207598">
    <property type="component" value="Unassembled WGS sequence"/>
</dbReference>
<dbReference type="OrthoDB" id="7851507at2"/>
<accession>A0A238JZD8</accession>
<gene>
    <name evidence="1" type="ORF">MAA8898_00573</name>
</gene>
<keyword evidence="2" id="KW-1185">Reference proteome</keyword>
<reference evidence="1 2" key="1">
    <citation type="submission" date="2017-05" db="EMBL/GenBank/DDBJ databases">
        <authorList>
            <person name="Song R."/>
            <person name="Chenine A.L."/>
            <person name="Ruprecht R.M."/>
        </authorList>
    </citation>
    <scope>NUCLEOTIDE SEQUENCE [LARGE SCALE GENOMIC DNA]</scope>
    <source>
        <strain evidence="1 2">CECT 8898</strain>
    </source>
</reference>
<name>A0A238JZD8_9RHOB</name>
<dbReference type="AlphaFoldDB" id="A0A238JZD8"/>
<protein>
    <submittedName>
        <fullName evidence="1">Uncharacterized protein</fullName>
    </submittedName>
</protein>
<evidence type="ECO:0000313" key="2">
    <source>
        <dbReference type="Proteomes" id="UP000207598"/>
    </source>
</evidence>
<proteinExistence type="predicted"/>
<dbReference type="RefSeq" id="WP_094019478.1">
    <property type="nucleotide sequence ID" value="NZ_FXYF01000002.1"/>
</dbReference>